<protein>
    <recommendedName>
        <fullName evidence="5">EXPERA domain-containing protein</fullName>
    </recommendedName>
</protein>
<dbReference type="Proteomes" id="UP000053342">
    <property type="component" value="Unassembled WGS sequence"/>
</dbReference>
<feature type="transmembrane region" description="Helical" evidence="2">
    <location>
        <begin position="177"/>
        <end position="199"/>
    </location>
</feature>
<dbReference type="RefSeq" id="XP_016265204.1">
    <property type="nucleotide sequence ID" value="XM_016404199.1"/>
</dbReference>
<evidence type="ECO:0000256" key="2">
    <source>
        <dbReference type="SAM" id="Phobius"/>
    </source>
</evidence>
<dbReference type="PANTHER" id="PTHR37919">
    <property type="entry name" value="PROTEIN CBG05606"/>
    <property type="match status" value="1"/>
</dbReference>
<keyword evidence="4" id="KW-1185">Reference proteome</keyword>
<organism evidence="3 4">
    <name type="scientific">Exophiala oligosperma</name>
    <dbReference type="NCBI Taxonomy" id="215243"/>
    <lineage>
        <taxon>Eukaryota</taxon>
        <taxon>Fungi</taxon>
        <taxon>Dikarya</taxon>
        <taxon>Ascomycota</taxon>
        <taxon>Pezizomycotina</taxon>
        <taxon>Eurotiomycetes</taxon>
        <taxon>Chaetothyriomycetidae</taxon>
        <taxon>Chaetothyriales</taxon>
        <taxon>Herpotrichiellaceae</taxon>
        <taxon>Exophiala</taxon>
    </lineage>
</organism>
<feature type="transmembrane region" description="Helical" evidence="2">
    <location>
        <begin position="139"/>
        <end position="165"/>
    </location>
</feature>
<reference evidence="3 4" key="1">
    <citation type="submission" date="2015-01" db="EMBL/GenBank/DDBJ databases">
        <title>The Genome Sequence of Exophiala oligosperma CBS72588.</title>
        <authorList>
            <consortium name="The Broad Institute Genomics Platform"/>
            <person name="Cuomo C."/>
            <person name="de Hoog S."/>
            <person name="Gorbushina A."/>
            <person name="Stielow B."/>
            <person name="Teixiera M."/>
            <person name="Abouelleil A."/>
            <person name="Chapman S.B."/>
            <person name="Priest M."/>
            <person name="Young S.K."/>
            <person name="Wortman J."/>
            <person name="Nusbaum C."/>
            <person name="Birren B."/>
        </authorList>
    </citation>
    <scope>NUCLEOTIDE SEQUENCE [LARGE SCALE GENOMIC DNA]</scope>
    <source>
        <strain evidence="3 4">CBS 72588</strain>
    </source>
</reference>
<evidence type="ECO:0000256" key="1">
    <source>
        <dbReference type="SAM" id="MobiDB-lite"/>
    </source>
</evidence>
<keyword evidence="2" id="KW-0472">Membrane</keyword>
<feature type="transmembrane region" description="Helical" evidence="2">
    <location>
        <begin position="219"/>
        <end position="240"/>
    </location>
</feature>
<accession>A0A0D2DQ88</accession>
<dbReference type="STRING" id="215243.A0A0D2DQ88"/>
<sequence length="254" mass="28088">MVSTRHHPKSFPAPATSTGTSPSPPPDSPISVVVPSPQKRKANRSGTKQSDVTQHTYSHKIAPLLMIWLFVSLPLVTWDTGYMLMRPHTMPGGKLHSPIWTPYALYGTVDYIYGWPAWDNHVGFSAAQASLNAVENVMYIYYLITILGNGAQNFFAAGTMGEFFVGSKSNTVSGPGVAKAVLLLFAATVMTLSKTVLYWLNEYFSGYSNIGHNTVYRLIVLWILPNGLWLIFPTYMIWVLGKEIVAHMDSVDAE</sequence>
<feature type="region of interest" description="Disordered" evidence="1">
    <location>
        <begin position="1"/>
        <end position="53"/>
    </location>
</feature>
<feature type="transmembrane region" description="Helical" evidence="2">
    <location>
        <begin position="64"/>
        <end position="85"/>
    </location>
</feature>
<feature type="compositionally biased region" description="Polar residues" evidence="1">
    <location>
        <begin position="44"/>
        <end position="53"/>
    </location>
</feature>
<dbReference type="PANTHER" id="PTHR37919:SF2">
    <property type="entry name" value="EXPERA DOMAIN-CONTAINING PROTEIN"/>
    <property type="match status" value="1"/>
</dbReference>
<dbReference type="VEuPathDB" id="FungiDB:PV06_03414"/>
<name>A0A0D2DQ88_9EURO</name>
<proteinExistence type="predicted"/>
<feature type="compositionally biased region" description="Low complexity" evidence="1">
    <location>
        <begin position="10"/>
        <end position="21"/>
    </location>
</feature>
<dbReference type="OrthoDB" id="60858at2759"/>
<dbReference type="GeneID" id="27355488"/>
<evidence type="ECO:0000313" key="3">
    <source>
        <dbReference type="EMBL" id="KIW44988.1"/>
    </source>
</evidence>
<dbReference type="RefSeq" id="XP_016265203.1">
    <property type="nucleotide sequence ID" value="XM_016404198.1"/>
</dbReference>
<dbReference type="EMBL" id="KN847334">
    <property type="protein sequence ID" value="KIW44988.1"/>
    <property type="molecule type" value="Genomic_DNA"/>
</dbReference>
<keyword evidence="2" id="KW-1133">Transmembrane helix</keyword>
<dbReference type="AlphaFoldDB" id="A0A0D2DQ88"/>
<gene>
    <name evidence="3" type="ORF">PV06_03414</name>
</gene>
<dbReference type="EMBL" id="KN847334">
    <property type="protein sequence ID" value="KIW44987.1"/>
    <property type="molecule type" value="Genomic_DNA"/>
</dbReference>
<evidence type="ECO:0000313" key="4">
    <source>
        <dbReference type="Proteomes" id="UP000053342"/>
    </source>
</evidence>
<dbReference type="HOGENOM" id="CLU_076143_0_0_1"/>
<evidence type="ECO:0008006" key="5">
    <source>
        <dbReference type="Google" id="ProtNLM"/>
    </source>
</evidence>
<keyword evidence="2" id="KW-0812">Transmembrane</keyword>